<dbReference type="PANTHER" id="PTHR43525">
    <property type="entry name" value="PROTEIN MALY"/>
    <property type="match status" value="1"/>
</dbReference>
<dbReference type="NCBIfam" id="TIGR04350">
    <property type="entry name" value="C_S_lyase_PatB"/>
    <property type="match status" value="1"/>
</dbReference>
<sequence>MIEVPSEAELRRRAGRKWRSYPDDVIPAWIADMDLMPAPAIVETLSEAVRLGDFGYGLTMATNGVPAAFARWAERRWDWRVSPEHVLLMPDVVGGIANCIEALSAPGDAIIVQTPAYPPLLSSVRTAGRRLIEHPLADGRIDLDELDALMSRDGARMMLFCHPHNPSGHCFTALELTGIAELARRHDVIVISDEVHADLTYKPHRHIPFATIAPERTVTLNAPSKAFNVAGLRTAVCAARGDLLAKLKALPSTRWNAFSAPGVRAALAAWSDAGEDWLIACVDHLQARRDQLAALLAEHCPAIGYMPPEAGYLAWLDCRALGLENPAGYFLERAKVALSAGPDFGAPGEGFVRLNFATSAEILEEIVVRMGRVLSPLPFTGGVGGGPVNVSTKPKQALPQAGGG</sequence>
<dbReference type="RefSeq" id="WP_222991075.1">
    <property type="nucleotide sequence ID" value="NZ_JAINVV010000008.1"/>
</dbReference>
<keyword evidence="4 8" id="KW-0456">Lyase</keyword>
<feature type="region of interest" description="Disordered" evidence="6">
    <location>
        <begin position="385"/>
        <end position="404"/>
    </location>
</feature>
<comment type="cofactor">
    <cofactor evidence="1">
        <name>pyridoxal 5'-phosphate</name>
        <dbReference type="ChEBI" id="CHEBI:597326"/>
    </cofactor>
</comment>
<dbReference type="Proteomes" id="UP000706039">
    <property type="component" value="Unassembled WGS sequence"/>
</dbReference>
<dbReference type="CDD" id="cd00609">
    <property type="entry name" value="AAT_like"/>
    <property type="match status" value="1"/>
</dbReference>
<evidence type="ECO:0000256" key="4">
    <source>
        <dbReference type="ARBA" id="ARBA00023239"/>
    </source>
</evidence>
<evidence type="ECO:0000256" key="2">
    <source>
        <dbReference type="ARBA" id="ARBA00012224"/>
    </source>
</evidence>
<name>A0ABS7PRK2_9SPHN</name>
<dbReference type="EMBL" id="JAINVV010000008">
    <property type="protein sequence ID" value="MBY8823972.1"/>
    <property type="molecule type" value="Genomic_DNA"/>
</dbReference>
<proteinExistence type="inferred from homology"/>
<keyword evidence="9" id="KW-1185">Reference proteome</keyword>
<dbReference type="InterPro" id="IPR027619">
    <property type="entry name" value="C-S_lyase_PatB-like"/>
</dbReference>
<evidence type="ECO:0000256" key="5">
    <source>
        <dbReference type="ARBA" id="ARBA00037974"/>
    </source>
</evidence>
<comment type="similarity">
    <text evidence="5">Belongs to the class-II pyridoxal-phosphate-dependent aminotransferase family. MalY/PatB cystathionine beta-lyase subfamily.</text>
</comment>
<dbReference type="InterPro" id="IPR015421">
    <property type="entry name" value="PyrdxlP-dep_Trfase_major"/>
</dbReference>
<keyword evidence="3" id="KW-0663">Pyridoxal phosphate</keyword>
<dbReference type="InterPro" id="IPR015424">
    <property type="entry name" value="PyrdxlP-dep_Trfase"/>
</dbReference>
<dbReference type="PANTHER" id="PTHR43525:SF2">
    <property type="entry name" value="CYSTATHIONINE BETA-LYASE-RELATED"/>
    <property type="match status" value="1"/>
</dbReference>
<evidence type="ECO:0000256" key="1">
    <source>
        <dbReference type="ARBA" id="ARBA00001933"/>
    </source>
</evidence>
<protein>
    <recommendedName>
        <fullName evidence="2">cysteine-S-conjugate beta-lyase</fullName>
        <ecNumber evidence="2">4.4.1.13</ecNumber>
    </recommendedName>
</protein>
<dbReference type="EC" id="4.4.1.13" evidence="2"/>
<evidence type="ECO:0000313" key="9">
    <source>
        <dbReference type="Proteomes" id="UP000706039"/>
    </source>
</evidence>
<dbReference type="SUPFAM" id="SSF53383">
    <property type="entry name" value="PLP-dependent transferases"/>
    <property type="match status" value="1"/>
</dbReference>
<evidence type="ECO:0000256" key="6">
    <source>
        <dbReference type="SAM" id="MobiDB-lite"/>
    </source>
</evidence>
<gene>
    <name evidence="8" type="ORF">K7G82_16830</name>
</gene>
<organism evidence="8 9">
    <name type="scientific">Sphingomonas colocasiae</name>
    <dbReference type="NCBI Taxonomy" id="1848973"/>
    <lineage>
        <taxon>Bacteria</taxon>
        <taxon>Pseudomonadati</taxon>
        <taxon>Pseudomonadota</taxon>
        <taxon>Alphaproteobacteria</taxon>
        <taxon>Sphingomonadales</taxon>
        <taxon>Sphingomonadaceae</taxon>
        <taxon>Sphingomonas</taxon>
    </lineage>
</organism>
<dbReference type="InterPro" id="IPR004839">
    <property type="entry name" value="Aminotransferase_I/II_large"/>
</dbReference>
<evidence type="ECO:0000313" key="8">
    <source>
        <dbReference type="EMBL" id="MBY8823972.1"/>
    </source>
</evidence>
<accession>A0ABS7PRK2</accession>
<dbReference type="Gene3D" id="3.90.1150.10">
    <property type="entry name" value="Aspartate Aminotransferase, domain 1"/>
    <property type="match status" value="1"/>
</dbReference>
<dbReference type="GO" id="GO:0016829">
    <property type="term" value="F:lyase activity"/>
    <property type="evidence" value="ECO:0007669"/>
    <property type="project" value="UniProtKB-KW"/>
</dbReference>
<reference evidence="8 9" key="1">
    <citation type="submission" date="2021-08" db="EMBL/GenBank/DDBJ databases">
        <authorList>
            <person name="Tuo L."/>
        </authorList>
    </citation>
    <scope>NUCLEOTIDE SEQUENCE [LARGE SCALE GENOMIC DNA]</scope>
    <source>
        <strain evidence="8 9">JCM 31229</strain>
    </source>
</reference>
<dbReference type="Pfam" id="PF00155">
    <property type="entry name" value="Aminotran_1_2"/>
    <property type="match status" value="1"/>
</dbReference>
<dbReference type="InterPro" id="IPR051798">
    <property type="entry name" value="Class-II_PLP-Dep_Aminotrans"/>
</dbReference>
<dbReference type="Gene3D" id="3.40.640.10">
    <property type="entry name" value="Type I PLP-dependent aspartate aminotransferase-like (Major domain)"/>
    <property type="match status" value="1"/>
</dbReference>
<evidence type="ECO:0000259" key="7">
    <source>
        <dbReference type="Pfam" id="PF00155"/>
    </source>
</evidence>
<feature type="domain" description="Aminotransferase class I/classII large" evidence="7">
    <location>
        <begin position="66"/>
        <end position="368"/>
    </location>
</feature>
<evidence type="ECO:0000256" key="3">
    <source>
        <dbReference type="ARBA" id="ARBA00022898"/>
    </source>
</evidence>
<dbReference type="InterPro" id="IPR015422">
    <property type="entry name" value="PyrdxlP-dep_Trfase_small"/>
</dbReference>
<comment type="caution">
    <text evidence="8">The sequence shown here is derived from an EMBL/GenBank/DDBJ whole genome shotgun (WGS) entry which is preliminary data.</text>
</comment>